<dbReference type="OrthoDB" id="9782229at2"/>
<evidence type="ECO:0000256" key="3">
    <source>
        <dbReference type="ARBA" id="ARBA00023237"/>
    </source>
</evidence>
<dbReference type="KEGG" id="emar:D1013_16535"/>
<name>A0A3G2LC06_9FLAO</name>
<dbReference type="InterPro" id="IPR036737">
    <property type="entry name" value="OmpA-like_sf"/>
</dbReference>
<evidence type="ECO:0000256" key="2">
    <source>
        <dbReference type="ARBA" id="ARBA00023136"/>
    </source>
</evidence>
<dbReference type="CDD" id="cd07185">
    <property type="entry name" value="OmpA_C-like"/>
    <property type="match status" value="1"/>
</dbReference>
<dbReference type="SUPFAM" id="SSF103088">
    <property type="entry name" value="OmpA-like"/>
    <property type="match status" value="1"/>
</dbReference>
<reference evidence="6 7" key="1">
    <citation type="submission" date="2018-08" db="EMBL/GenBank/DDBJ databases">
        <title>The reduced genetic potential of extracellular carbohydrate catabolism in Euzebyella marina RN62, a Flavobacteriia bacterium isolated from the hadal water.</title>
        <authorList>
            <person name="Xue C."/>
        </authorList>
    </citation>
    <scope>NUCLEOTIDE SEQUENCE [LARGE SCALE GENOMIC DNA]</scope>
    <source>
        <strain evidence="6 7">RN62</strain>
    </source>
</reference>
<evidence type="ECO:0000313" key="6">
    <source>
        <dbReference type="EMBL" id="AYN69785.1"/>
    </source>
</evidence>
<dbReference type="PRINTS" id="PR01021">
    <property type="entry name" value="OMPADOMAIN"/>
</dbReference>
<dbReference type="Proteomes" id="UP000276309">
    <property type="component" value="Chromosome"/>
</dbReference>
<comment type="subcellular location">
    <subcellularLocation>
        <location evidence="1">Cell outer membrane</location>
    </subcellularLocation>
</comment>
<proteinExistence type="predicted"/>
<dbReference type="InterPro" id="IPR006665">
    <property type="entry name" value="OmpA-like"/>
</dbReference>
<dbReference type="PANTHER" id="PTHR30329:SF21">
    <property type="entry name" value="LIPOPROTEIN YIAD-RELATED"/>
    <property type="match status" value="1"/>
</dbReference>
<dbReference type="InterPro" id="IPR006664">
    <property type="entry name" value="OMP_bac"/>
</dbReference>
<evidence type="ECO:0000256" key="1">
    <source>
        <dbReference type="ARBA" id="ARBA00004442"/>
    </source>
</evidence>
<dbReference type="PANTHER" id="PTHR30329">
    <property type="entry name" value="STATOR ELEMENT OF FLAGELLAR MOTOR COMPLEX"/>
    <property type="match status" value="1"/>
</dbReference>
<gene>
    <name evidence="6" type="ORF">D1013_16535</name>
</gene>
<keyword evidence="3" id="KW-0998">Cell outer membrane</keyword>
<evidence type="ECO:0000313" key="7">
    <source>
        <dbReference type="Proteomes" id="UP000276309"/>
    </source>
</evidence>
<keyword evidence="2 4" id="KW-0472">Membrane</keyword>
<dbReference type="AlphaFoldDB" id="A0A3G2LC06"/>
<protein>
    <submittedName>
        <fullName evidence="6">OmpA family protein</fullName>
    </submittedName>
</protein>
<accession>A0A3G2LC06</accession>
<keyword evidence="7" id="KW-1185">Reference proteome</keyword>
<dbReference type="GO" id="GO:0009279">
    <property type="term" value="C:cell outer membrane"/>
    <property type="evidence" value="ECO:0007669"/>
    <property type="project" value="UniProtKB-SubCell"/>
</dbReference>
<organism evidence="6 7">
    <name type="scientific">Euzebyella marina</name>
    <dbReference type="NCBI Taxonomy" id="1761453"/>
    <lineage>
        <taxon>Bacteria</taxon>
        <taxon>Pseudomonadati</taxon>
        <taxon>Bacteroidota</taxon>
        <taxon>Flavobacteriia</taxon>
        <taxon>Flavobacteriales</taxon>
        <taxon>Flavobacteriaceae</taxon>
        <taxon>Euzebyella</taxon>
    </lineage>
</organism>
<evidence type="ECO:0000259" key="5">
    <source>
        <dbReference type="PROSITE" id="PS51123"/>
    </source>
</evidence>
<dbReference type="EMBL" id="CP032050">
    <property type="protein sequence ID" value="AYN69785.1"/>
    <property type="molecule type" value="Genomic_DNA"/>
</dbReference>
<dbReference type="Gene3D" id="3.30.1330.60">
    <property type="entry name" value="OmpA-like domain"/>
    <property type="match status" value="1"/>
</dbReference>
<dbReference type="Gene3D" id="2.60.120.260">
    <property type="entry name" value="Galactose-binding domain-like"/>
    <property type="match status" value="1"/>
</dbReference>
<dbReference type="PROSITE" id="PS51123">
    <property type="entry name" value="OMPA_2"/>
    <property type="match status" value="1"/>
</dbReference>
<sequence>MFVYSQNLVPNPSFEIYKSCPERLGNLHSDVAHWSAPTSGSTDYFNGCSTAMGTPENFNGAQAANFGVGYAGMYFYAPEDYREYLQVKLTHPLVKGKKYEVSFYVSLAERSDFAIKEFGVLFAKDSLWAKITKELSKRKLYQQANNKYNALEIGYSNFYSDTQDWILVHTQFEAKGSERYLILGNFKSNSRTRLFKTKKNAKQGAYYYVDMISVTPSNVNGNGDLVVKNDINPHQTIQLGKAQVFQNVLFLFNESYLSKEARGELQSVSDYLRENREYIITIRGFTDNQGSKKHNQNLSTRRAKTVARFLTDMGLSKKRIKWYGYGAENPIADNLTEEGRALNRRVEFLIEAPPFDTD</sequence>
<dbReference type="InterPro" id="IPR050330">
    <property type="entry name" value="Bact_OuterMem_StrucFunc"/>
</dbReference>
<feature type="domain" description="OmpA-like" evidence="5">
    <location>
        <begin position="237"/>
        <end position="354"/>
    </location>
</feature>
<dbReference type="PRINTS" id="PR01023">
    <property type="entry name" value="NAFLGMOTY"/>
</dbReference>
<dbReference type="Pfam" id="PF00691">
    <property type="entry name" value="OmpA"/>
    <property type="match status" value="1"/>
</dbReference>
<evidence type="ECO:0000256" key="4">
    <source>
        <dbReference type="PROSITE-ProRule" id="PRU00473"/>
    </source>
</evidence>